<reference evidence="4" key="1">
    <citation type="submission" date="2017-09" db="EMBL/GenBank/DDBJ databases">
        <authorList>
            <person name="Varghese N."/>
            <person name="Submissions S."/>
        </authorList>
    </citation>
    <scope>NUCLEOTIDE SEQUENCE [LARGE SCALE GENOMIC DNA]</scope>
    <source>
        <strain evidence="4">MSL47</strain>
    </source>
</reference>
<dbReference type="Pfam" id="PF13692">
    <property type="entry name" value="Glyco_trans_1_4"/>
    <property type="match status" value="1"/>
</dbReference>
<evidence type="ECO:0000313" key="3">
    <source>
        <dbReference type="EMBL" id="SNY24494.1"/>
    </source>
</evidence>
<dbReference type="OrthoDB" id="9813214at2"/>
<evidence type="ECO:0000313" key="4">
    <source>
        <dbReference type="Proteomes" id="UP000219573"/>
    </source>
</evidence>
<proteinExistence type="predicted"/>
<evidence type="ECO:0000256" key="1">
    <source>
        <dbReference type="ARBA" id="ARBA00022676"/>
    </source>
</evidence>
<accession>A0A285GMR8</accession>
<sequence length="380" mass="44429">MNIFYVFGSPWPSQGAGISFCTFTCYGLAKASTDYNIRLLVTKNTEKDFNEVLEEYFDLEPIKNFKIEFISNHGLLDRVTKFYLESFNRIRRLAKEGKVEAVITRKVGFLPYLYLLKRLYNIKVFFEVHDFYFDLKLKGERSNIKKSLFERWFLPKVDGVVCHQSQLIKLYKRYMPDQNYCLARTGIKEVIKNPNLWKNKYLGYVGSLDKRKRVEDIFQALNKISDDSLKLLIIGGKSQKVIDKYLALAKCLGIEDRVEVTGWISRNDLEKRLKEIKIGITPLADTFFNRYLTSPMKIFNYFSHGIPVISTDLPAPREIITEKGGIFYENGDIDGLVEAINQLNLSKEIFDSYSNYIIEKSEELLWEKRGEKIIEFIKNF</sequence>
<name>A0A285GMR8_9FIRM</name>
<dbReference type="RefSeq" id="WP_097017449.1">
    <property type="nucleotide sequence ID" value="NZ_OBDZ01000008.1"/>
</dbReference>
<gene>
    <name evidence="3" type="ORF">SAMN06265827_108124</name>
</gene>
<dbReference type="SUPFAM" id="SSF53756">
    <property type="entry name" value="UDP-Glycosyltransferase/glycogen phosphorylase"/>
    <property type="match status" value="1"/>
</dbReference>
<dbReference type="Gene3D" id="3.40.50.2000">
    <property type="entry name" value="Glycogen Phosphorylase B"/>
    <property type="match status" value="2"/>
</dbReference>
<organism evidence="3 4">
    <name type="scientific">Orenia metallireducens</name>
    <dbReference type="NCBI Taxonomy" id="1413210"/>
    <lineage>
        <taxon>Bacteria</taxon>
        <taxon>Bacillati</taxon>
        <taxon>Bacillota</taxon>
        <taxon>Clostridia</taxon>
        <taxon>Halanaerobiales</taxon>
        <taxon>Halobacteroidaceae</taxon>
        <taxon>Orenia</taxon>
    </lineage>
</organism>
<dbReference type="GO" id="GO:0016757">
    <property type="term" value="F:glycosyltransferase activity"/>
    <property type="evidence" value="ECO:0007669"/>
    <property type="project" value="UniProtKB-KW"/>
</dbReference>
<evidence type="ECO:0000256" key="2">
    <source>
        <dbReference type="ARBA" id="ARBA00022679"/>
    </source>
</evidence>
<keyword evidence="2 3" id="KW-0808">Transferase</keyword>
<dbReference type="PANTHER" id="PTHR12526:SF629">
    <property type="entry name" value="TEICHURONIC ACID BIOSYNTHESIS GLYCOSYLTRANSFERASE TUAH-RELATED"/>
    <property type="match status" value="1"/>
</dbReference>
<keyword evidence="4" id="KW-1185">Reference proteome</keyword>
<protein>
    <submittedName>
        <fullName evidence="3">Glycosyltransferase involved in cell wall bisynthesis</fullName>
    </submittedName>
</protein>
<dbReference type="AlphaFoldDB" id="A0A285GMR8"/>
<dbReference type="PANTHER" id="PTHR12526">
    <property type="entry name" value="GLYCOSYLTRANSFERASE"/>
    <property type="match status" value="1"/>
</dbReference>
<keyword evidence="1" id="KW-0328">Glycosyltransferase</keyword>
<dbReference type="Proteomes" id="UP000219573">
    <property type="component" value="Unassembled WGS sequence"/>
</dbReference>
<dbReference type="EMBL" id="OBDZ01000008">
    <property type="protein sequence ID" value="SNY24494.1"/>
    <property type="molecule type" value="Genomic_DNA"/>
</dbReference>